<evidence type="ECO:0000259" key="8">
    <source>
        <dbReference type="PROSITE" id="PS50048"/>
    </source>
</evidence>
<name>A0AAV9JQ05_9PEZI</name>
<dbReference type="PANTHER" id="PTHR36206:SF4">
    <property type="entry name" value="HYPOTHETICAL CONSERVED PROTEIN (EUROFUNG)-RELATED"/>
    <property type="match status" value="1"/>
</dbReference>
<keyword evidence="1" id="KW-0479">Metal-binding</keyword>
<dbReference type="GO" id="GO:0008270">
    <property type="term" value="F:zinc ion binding"/>
    <property type="evidence" value="ECO:0007669"/>
    <property type="project" value="InterPro"/>
</dbReference>
<accession>A0AAV9JQ05</accession>
<dbReference type="Pfam" id="PF11951">
    <property type="entry name" value="Fungal_trans_2"/>
    <property type="match status" value="1"/>
</dbReference>
<evidence type="ECO:0000256" key="2">
    <source>
        <dbReference type="ARBA" id="ARBA00022833"/>
    </source>
</evidence>
<sequence>MVKMVTAQGRALPLRKAPVQHRHHASELVITQSPSTPFSSDGLDNERPAKKSRTSKPKVRTGCQTCKIRRVKCDESKPGCSRCTSTGRKCDGYSVPPRKQRSKPNDILPNTPTATVSLTLERCLEGVPGASAELHALQFFQDRTAPALSSYFDADFWTRLVFQMSMAEPAIRHAMVAVGSLHQQREGSAGAPPMLRSMMGHDPSIESAPVRKRITNHNDQFAMVQYNKAISHLSKRLQDPVCAIDIALLTCILFICVEFIRGDVDPALQHFKSGMSIAISSLSDHRSECTMATSALQRTKEIMLPFFNRLELLSALFGHDAQWPYPVELQSCVPSHFTSIKEARDSIVHLMNLSIRYSRSVKQRKHARLVLPDDLVRQEALLHHIRTWQTTFDALLLTHNFTAKELDAAKVLRIHQLAMYTKLSTSTHAQESANDAYTDTYETVVSLGEALQAHAGTREQRQTYPTTFLFDMEIVSPLYHVALKCRHPRIRRRAIALLRHSVRREGLWDSNMAAAIASHIMRIEEAHLTALDGTQLPAEEDRIRKSHIQSAPGAGLEPNAHTVTFYSKPPGVGGQWHIWTEKFVLDEPSSNYLRTSGREGAVSGKTVVLMETGHKHYLPCS</sequence>
<evidence type="ECO:0000256" key="5">
    <source>
        <dbReference type="ARBA" id="ARBA00023163"/>
    </source>
</evidence>
<evidence type="ECO:0000256" key="6">
    <source>
        <dbReference type="ARBA" id="ARBA00023242"/>
    </source>
</evidence>
<dbReference type="PANTHER" id="PTHR36206">
    <property type="entry name" value="ASPERCRYPTIN BIOSYNTHESIS CLUSTER-SPECIFIC TRANSCRIPTION REGULATOR ATNN-RELATED"/>
    <property type="match status" value="1"/>
</dbReference>
<keyword evidence="3" id="KW-0805">Transcription regulation</keyword>
<evidence type="ECO:0000256" key="7">
    <source>
        <dbReference type="SAM" id="MobiDB-lite"/>
    </source>
</evidence>
<evidence type="ECO:0000256" key="4">
    <source>
        <dbReference type="ARBA" id="ARBA00023125"/>
    </source>
</evidence>
<dbReference type="SUPFAM" id="SSF57701">
    <property type="entry name" value="Zn2/Cys6 DNA-binding domain"/>
    <property type="match status" value="1"/>
</dbReference>
<dbReference type="GO" id="GO:0003677">
    <property type="term" value="F:DNA binding"/>
    <property type="evidence" value="ECO:0007669"/>
    <property type="project" value="UniProtKB-KW"/>
</dbReference>
<dbReference type="PROSITE" id="PS00463">
    <property type="entry name" value="ZN2_CY6_FUNGAL_1"/>
    <property type="match status" value="1"/>
</dbReference>
<evidence type="ECO:0000256" key="1">
    <source>
        <dbReference type="ARBA" id="ARBA00022723"/>
    </source>
</evidence>
<keyword evidence="10" id="KW-1185">Reference proteome</keyword>
<dbReference type="SMART" id="SM00066">
    <property type="entry name" value="GAL4"/>
    <property type="match status" value="1"/>
</dbReference>
<dbReference type="InterPro" id="IPR036864">
    <property type="entry name" value="Zn2-C6_fun-type_DNA-bd_sf"/>
</dbReference>
<feature type="region of interest" description="Disordered" evidence="7">
    <location>
        <begin position="15"/>
        <end position="59"/>
    </location>
</feature>
<evidence type="ECO:0000256" key="3">
    <source>
        <dbReference type="ARBA" id="ARBA00023015"/>
    </source>
</evidence>
<evidence type="ECO:0000313" key="10">
    <source>
        <dbReference type="Proteomes" id="UP001324427"/>
    </source>
</evidence>
<dbReference type="EMBL" id="JAVFHQ010000011">
    <property type="protein sequence ID" value="KAK4547463.1"/>
    <property type="molecule type" value="Genomic_DNA"/>
</dbReference>
<protein>
    <recommendedName>
        <fullName evidence="8">Zn(2)-C6 fungal-type domain-containing protein</fullName>
    </recommendedName>
</protein>
<feature type="compositionally biased region" description="Polar residues" evidence="7">
    <location>
        <begin position="29"/>
        <end position="39"/>
    </location>
</feature>
<dbReference type="InterPro" id="IPR052360">
    <property type="entry name" value="Transcr_Regulatory_Proteins"/>
</dbReference>
<keyword evidence="5" id="KW-0804">Transcription</keyword>
<dbReference type="PROSITE" id="PS50048">
    <property type="entry name" value="ZN2_CY6_FUNGAL_2"/>
    <property type="match status" value="1"/>
</dbReference>
<reference evidence="9 10" key="1">
    <citation type="submission" date="2021-11" db="EMBL/GenBank/DDBJ databases">
        <title>Black yeast isolated from Biological Soil Crust.</title>
        <authorList>
            <person name="Kurbessoian T."/>
        </authorList>
    </citation>
    <scope>NUCLEOTIDE SEQUENCE [LARGE SCALE GENOMIC DNA]</scope>
    <source>
        <strain evidence="9 10">CCFEE 5522</strain>
    </source>
</reference>
<proteinExistence type="predicted"/>
<keyword evidence="4" id="KW-0238">DNA-binding</keyword>
<keyword evidence="6" id="KW-0539">Nucleus</keyword>
<organism evidence="9 10">
    <name type="scientific">Oleoguttula mirabilis</name>
    <dbReference type="NCBI Taxonomy" id="1507867"/>
    <lineage>
        <taxon>Eukaryota</taxon>
        <taxon>Fungi</taxon>
        <taxon>Dikarya</taxon>
        <taxon>Ascomycota</taxon>
        <taxon>Pezizomycotina</taxon>
        <taxon>Dothideomycetes</taxon>
        <taxon>Dothideomycetidae</taxon>
        <taxon>Mycosphaerellales</taxon>
        <taxon>Teratosphaeriaceae</taxon>
        <taxon>Oleoguttula</taxon>
    </lineage>
</organism>
<keyword evidence="2" id="KW-0862">Zinc</keyword>
<dbReference type="Gene3D" id="4.10.240.10">
    <property type="entry name" value="Zn(2)-C6 fungal-type DNA-binding domain"/>
    <property type="match status" value="1"/>
</dbReference>
<gene>
    <name evidence="9" type="ORF">LTR36_001119</name>
</gene>
<dbReference type="AlphaFoldDB" id="A0AAV9JQ05"/>
<feature type="region of interest" description="Disordered" evidence="7">
    <location>
        <begin position="91"/>
        <end position="112"/>
    </location>
</feature>
<dbReference type="Proteomes" id="UP001324427">
    <property type="component" value="Unassembled WGS sequence"/>
</dbReference>
<feature type="domain" description="Zn(2)-C6 fungal-type" evidence="8">
    <location>
        <begin position="62"/>
        <end position="90"/>
    </location>
</feature>
<dbReference type="InterPro" id="IPR001138">
    <property type="entry name" value="Zn2Cys6_DnaBD"/>
</dbReference>
<dbReference type="CDD" id="cd00067">
    <property type="entry name" value="GAL4"/>
    <property type="match status" value="1"/>
</dbReference>
<comment type="caution">
    <text evidence="9">The sequence shown here is derived from an EMBL/GenBank/DDBJ whole genome shotgun (WGS) entry which is preliminary data.</text>
</comment>
<dbReference type="GO" id="GO:0000981">
    <property type="term" value="F:DNA-binding transcription factor activity, RNA polymerase II-specific"/>
    <property type="evidence" value="ECO:0007669"/>
    <property type="project" value="InterPro"/>
</dbReference>
<evidence type="ECO:0000313" key="9">
    <source>
        <dbReference type="EMBL" id="KAK4547463.1"/>
    </source>
</evidence>
<dbReference type="InterPro" id="IPR021858">
    <property type="entry name" value="Fun_TF"/>
</dbReference>
<dbReference type="Pfam" id="PF00172">
    <property type="entry name" value="Zn_clus"/>
    <property type="match status" value="1"/>
</dbReference>
<feature type="compositionally biased region" description="Basic residues" evidence="7">
    <location>
        <begin position="50"/>
        <end position="59"/>
    </location>
</feature>